<feature type="compositionally biased region" description="Polar residues" evidence="1">
    <location>
        <begin position="137"/>
        <end position="148"/>
    </location>
</feature>
<comment type="caution">
    <text evidence="2">The sequence shown here is derived from an EMBL/GenBank/DDBJ whole genome shotgun (WGS) entry which is preliminary data.</text>
</comment>
<sequence>MSRYSITELLALQDTASIDIGQFAIYALENNLLRRQKPGSTTDREPTSSGSRRGDRSTMTSDSSFQKVASRSQSETHDKDSDDSSGFVNFLKRHTSPKHQRVTPGGKVVHIDTKVPAPEFKPPTIKKSDDCPPKNGKNPTKPVTSQKVNVEKKTAQSSGDSSNSNSVRFDISAEHDKPARGPGGVRIATGSEETNPHVGGFYPTWPSLQQLPAPLLASDIYRQQPLPLSPGFGPIFQVMQPSQEHISVAGYLNYPSLLLTDPGAWYQAASQPYINQGAILQNLSQPQAAPLLTTLLPTVANQSAVFPTISLPDPHMNVPSTYALLGPNNLAGQLSQPIAPYAGTLPTYMADQNTQRSLQDAVKEFQSLSTQLANLDRYMAIHVFEMDAETKQSLVEQRRNLVKDLDMARRYKEHLESTLKIPSTIAGATGASPIF</sequence>
<feature type="compositionally biased region" description="Basic residues" evidence="1">
    <location>
        <begin position="91"/>
        <end position="101"/>
    </location>
</feature>
<reference evidence="2 3" key="1">
    <citation type="journal article" date="2017" name="Biotechnol. Biofuels">
        <title>Differential beta-glucosidase expression as a function of carbon source availability in Talaromyces amestolkiae: a genomic and proteomic approach.</title>
        <authorList>
            <person name="de Eugenio L.I."/>
            <person name="Mendez-Liter J.A."/>
            <person name="Nieto-Dominguez M."/>
            <person name="Alonso L."/>
            <person name="Gil-Munoz J."/>
            <person name="Barriuso J."/>
            <person name="Prieto A."/>
            <person name="Martinez M.J."/>
        </authorList>
    </citation>
    <scope>NUCLEOTIDE SEQUENCE [LARGE SCALE GENOMIC DNA]</scope>
    <source>
        <strain evidence="2 3">CIB</strain>
    </source>
</reference>
<evidence type="ECO:0000313" key="3">
    <source>
        <dbReference type="Proteomes" id="UP000249363"/>
    </source>
</evidence>
<keyword evidence="3" id="KW-1185">Reference proteome</keyword>
<accession>A0A364L1Z0</accession>
<dbReference type="Proteomes" id="UP000249363">
    <property type="component" value="Unassembled WGS sequence"/>
</dbReference>
<name>A0A364L1Z0_TALAM</name>
<feature type="region of interest" description="Disordered" evidence="1">
    <location>
        <begin position="36"/>
        <end position="182"/>
    </location>
</feature>
<protein>
    <submittedName>
        <fullName evidence="2">Uncharacterized protein</fullName>
    </submittedName>
</protein>
<feature type="compositionally biased region" description="Basic and acidic residues" evidence="1">
    <location>
        <begin position="42"/>
        <end position="56"/>
    </location>
</feature>
<dbReference type="RefSeq" id="XP_040734348.1">
    <property type="nucleotide sequence ID" value="XM_040878364.1"/>
</dbReference>
<dbReference type="EMBL" id="MIKG01000010">
    <property type="protein sequence ID" value="RAO69832.1"/>
    <property type="molecule type" value="Genomic_DNA"/>
</dbReference>
<dbReference type="AlphaFoldDB" id="A0A364L1Z0"/>
<dbReference type="GeneID" id="63795060"/>
<proteinExistence type="predicted"/>
<feature type="compositionally biased region" description="Low complexity" evidence="1">
    <location>
        <begin position="157"/>
        <end position="166"/>
    </location>
</feature>
<gene>
    <name evidence="2" type="ORF">BHQ10_005844</name>
</gene>
<evidence type="ECO:0000313" key="2">
    <source>
        <dbReference type="EMBL" id="RAO69832.1"/>
    </source>
</evidence>
<evidence type="ECO:0000256" key="1">
    <source>
        <dbReference type="SAM" id="MobiDB-lite"/>
    </source>
</evidence>
<dbReference type="OrthoDB" id="5401902at2759"/>
<organism evidence="2 3">
    <name type="scientific">Talaromyces amestolkiae</name>
    <dbReference type="NCBI Taxonomy" id="1196081"/>
    <lineage>
        <taxon>Eukaryota</taxon>
        <taxon>Fungi</taxon>
        <taxon>Dikarya</taxon>
        <taxon>Ascomycota</taxon>
        <taxon>Pezizomycotina</taxon>
        <taxon>Eurotiomycetes</taxon>
        <taxon>Eurotiomycetidae</taxon>
        <taxon>Eurotiales</taxon>
        <taxon>Trichocomaceae</taxon>
        <taxon>Talaromyces</taxon>
        <taxon>Talaromyces sect. Talaromyces</taxon>
    </lineage>
</organism>
<dbReference type="STRING" id="1196081.A0A364L1Z0"/>